<proteinExistence type="predicted"/>
<evidence type="ECO:0000256" key="2">
    <source>
        <dbReference type="ARBA" id="ARBA00023043"/>
    </source>
</evidence>
<dbReference type="InterPro" id="IPR002110">
    <property type="entry name" value="Ankyrin_rpt"/>
</dbReference>
<protein>
    <submittedName>
        <fullName evidence="5">Uncharacterized protein</fullName>
    </submittedName>
</protein>
<feature type="compositionally biased region" description="Basic and acidic residues" evidence="4">
    <location>
        <begin position="425"/>
        <end position="452"/>
    </location>
</feature>
<accession>A0A0G4FT28</accession>
<reference evidence="5" key="1">
    <citation type="submission" date="2014-11" db="EMBL/GenBank/DDBJ databases">
        <authorList>
            <person name="Otto D Thomas"/>
            <person name="Naeem Raeece"/>
        </authorList>
    </citation>
    <scope>NUCLEOTIDE SEQUENCE</scope>
</reference>
<name>A0A0G4FT28_9ALVE</name>
<dbReference type="PROSITE" id="PS50088">
    <property type="entry name" value="ANK_REPEAT"/>
    <property type="match status" value="1"/>
</dbReference>
<evidence type="ECO:0000313" key="5">
    <source>
        <dbReference type="EMBL" id="CEM17836.1"/>
    </source>
</evidence>
<evidence type="ECO:0000256" key="1">
    <source>
        <dbReference type="ARBA" id="ARBA00022737"/>
    </source>
</evidence>
<feature type="compositionally biased region" description="Basic residues" evidence="4">
    <location>
        <begin position="470"/>
        <end position="492"/>
    </location>
</feature>
<dbReference type="SUPFAM" id="SSF48403">
    <property type="entry name" value="Ankyrin repeat"/>
    <property type="match status" value="1"/>
</dbReference>
<dbReference type="Gene3D" id="1.25.40.20">
    <property type="entry name" value="Ankyrin repeat-containing domain"/>
    <property type="match status" value="1"/>
</dbReference>
<dbReference type="SMART" id="SM00248">
    <property type="entry name" value="ANK"/>
    <property type="match status" value="4"/>
</dbReference>
<dbReference type="PANTHER" id="PTHR24173">
    <property type="entry name" value="ANKYRIN REPEAT CONTAINING"/>
    <property type="match status" value="1"/>
</dbReference>
<dbReference type="InterPro" id="IPR036770">
    <property type="entry name" value="Ankyrin_rpt-contain_sf"/>
</dbReference>
<evidence type="ECO:0000256" key="3">
    <source>
        <dbReference type="PROSITE-ProRule" id="PRU00023"/>
    </source>
</evidence>
<dbReference type="Pfam" id="PF12796">
    <property type="entry name" value="Ank_2"/>
    <property type="match status" value="1"/>
</dbReference>
<dbReference type="EMBL" id="CDMZ01000608">
    <property type="protein sequence ID" value="CEM17836.1"/>
    <property type="molecule type" value="Genomic_DNA"/>
</dbReference>
<evidence type="ECO:0000256" key="4">
    <source>
        <dbReference type="SAM" id="MobiDB-lite"/>
    </source>
</evidence>
<sequence length="492" mass="56097">MSFLRKFRPVSDECFCAAVDRLIKEGKGDDLLLVLRLGADINGTLRYMSEWALHLAIERDCKALLRRLVSFGVDVNVKRSNGWTVLMSACERCDLETVGMLLRGGAKVNEKTKDDWTALMSACCCGDVKTVDLLLCWGADVNNHFWQMRRLHESSDWGDLVTPLSLASKGGHHLVVRRLLDEDSVAYYSVGLAHALVQACIGSHHKTGVIQKRSTRRSCGSNGSLHRPTRLREVVRLLLRAQEKCDYEWRASPHALSSRVKALEWAWGVRHVQLCKILLEAISQKRVQEVTYLKRDTRTRNWDLHPKDRDLRSQIHPDGRCRLSVQFSTTEVIWSKFRGFRAEVPLLFEGGQMVFPFRFIVSFLQLVQRPEQRFNSRKYSGRHEPLLIWSQHGHEIYLSSSGRKTAQGEATRELLFFLGVSESDGGNKTESGKKENGSTDSQKRLPKEDLGKKPNRGSPCKKAQGSSGEKRRKDKQKRSQRKSARRQLRACD</sequence>
<dbReference type="PANTHER" id="PTHR24173:SF74">
    <property type="entry name" value="ANKYRIN REPEAT DOMAIN-CONTAINING PROTEIN 16"/>
    <property type="match status" value="1"/>
</dbReference>
<keyword evidence="2 3" id="KW-0040">ANK repeat</keyword>
<dbReference type="AlphaFoldDB" id="A0A0G4FT28"/>
<gene>
    <name evidence="5" type="ORF">Cvel_18598</name>
</gene>
<organism evidence="5">
    <name type="scientific">Chromera velia CCMP2878</name>
    <dbReference type="NCBI Taxonomy" id="1169474"/>
    <lineage>
        <taxon>Eukaryota</taxon>
        <taxon>Sar</taxon>
        <taxon>Alveolata</taxon>
        <taxon>Colpodellida</taxon>
        <taxon>Chromeraceae</taxon>
        <taxon>Chromera</taxon>
    </lineage>
</organism>
<dbReference type="VEuPathDB" id="CryptoDB:Cvel_18598"/>
<keyword evidence="1" id="KW-0677">Repeat</keyword>
<feature type="region of interest" description="Disordered" evidence="4">
    <location>
        <begin position="424"/>
        <end position="492"/>
    </location>
</feature>
<feature type="repeat" description="ANK" evidence="3">
    <location>
        <begin position="81"/>
        <end position="113"/>
    </location>
</feature>